<dbReference type="EMBL" id="JAGFNS010000023">
    <property type="protein sequence ID" value="MBO3741702.1"/>
    <property type="molecule type" value="Genomic_DNA"/>
</dbReference>
<sequence>MQTSNKAAGRAGVVKAAFPELVTLVRSTFGGHMVMYHGALVGWLQHDGDQWNAYAPARPPAAGRHLGTFDRGDRAVCRILTTAGFHPVLDV</sequence>
<proteinExistence type="predicted"/>
<evidence type="ECO:0000313" key="2">
    <source>
        <dbReference type="Proteomes" id="UP000679690"/>
    </source>
</evidence>
<gene>
    <name evidence="1" type="ORF">J5X75_29755</name>
</gene>
<reference evidence="1 2" key="1">
    <citation type="submission" date="2021-03" db="EMBL/GenBank/DDBJ databases">
        <title>Actinoplanes flavus sp. nov., a novel actinomycete isolated from Coconut Palm rhizosphere soil.</title>
        <authorList>
            <person name="Luo X."/>
        </authorList>
    </citation>
    <scope>NUCLEOTIDE SEQUENCE [LARGE SCALE GENOMIC DNA]</scope>
    <source>
        <strain evidence="1 2">NEAU-H7</strain>
    </source>
</reference>
<protein>
    <submittedName>
        <fullName evidence="1">Uncharacterized protein</fullName>
    </submittedName>
</protein>
<accession>A0ABS3UT16</accession>
<organism evidence="1 2">
    <name type="scientific">Actinoplanes flavus</name>
    <dbReference type="NCBI Taxonomy" id="2820290"/>
    <lineage>
        <taxon>Bacteria</taxon>
        <taxon>Bacillati</taxon>
        <taxon>Actinomycetota</taxon>
        <taxon>Actinomycetes</taxon>
        <taxon>Micromonosporales</taxon>
        <taxon>Micromonosporaceae</taxon>
        <taxon>Actinoplanes</taxon>
    </lineage>
</organism>
<name>A0ABS3UT16_9ACTN</name>
<keyword evidence="2" id="KW-1185">Reference proteome</keyword>
<comment type="caution">
    <text evidence="1">The sequence shown here is derived from an EMBL/GenBank/DDBJ whole genome shotgun (WGS) entry which is preliminary data.</text>
</comment>
<evidence type="ECO:0000313" key="1">
    <source>
        <dbReference type="EMBL" id="MBO3741702.1"/>
    </source>
</evidence>
<dbReference type="Proteomes" id="UP000679690">
    <property type="component" value="Unassembled WGS sequence"/>
</dbReference>
<dbReference type="RefSeq" id="WP_208470849.1">
    <property type="nucleotide sequence ID" value="NZ_JAGFNS010000023.1"/>
</dbReference>